<evidence type="ECO:0000313" key="3">
    <source>
        <dbReference type="Proteomes" id="UP000789901"/>
    </source>
</evidence>
<keyword evidence="3" id="KW-1185">Reference proteome</keyword>
<comment type="caution">
    <text evidence="2">The sequence shown here is derived from an EMBL/GenBank/DDBJ whole genome shotgun (WGS) entry which is preliminary data.</text>
</comment>
<feature type="non-terminal residue" evidence="2">
    <location>
        <position position="1"/>
    </location>
</feature>
<dbReference type="Pfam" id="PF00106">
    <property type="entry name" value="adh_short"/>
    <property type="match status" value="1"/>
</dbReference>
<proteinExistence type="predicted"/>
<accession>A0ABN7W2R0</accession>
<dbReference type="InterPro" id="IPR036291">
    <property type="entry name" value="NAD(P)-bd_dom_sf"/>
</dbReference>
<keyword evidence="1" id="KW-0560">Oxidoreductase</keyword>
<reference evidence="2 3" key="1">
    <citation type="submission" date="2021-06" db="EMBL/GenBank/DDBJ databases">
        <authorList>
            <person name="Kallberg Y."/>
            <person name="Tangrot J."/>
            <person name="Rosling A."/>
        </authorList>
    </citation>
    <scope>NUCLEOTIDE SEQUENCE [LARGE SCALE GENOMIC DNA]</scope>
    <source>
        <strain evidence="2 3">120-4 pot B 10/14</strain>
    </source>
</reference>
<name>A0ABN7W2R0_GIGMA</name>
<gene>
    <name evidence="2" type="ORF">GMARGA_LOCUS25882</name>
</gene>
<protein>
    <submittedName>
        <fullName evidence="2">12729_t:CDS:1</fullName>
    </submittedName>
</protein>
<dbReference type="Proteomes" id="UP000789901">
    <property type="component" value="Unassembled WGS sequence"/>
</dbReference>
<dbReference type="EMBL" id="CAJVQB010029258">
    <property type="protein sequence ID" value="CAG8813799.1"/>
    <property type="molecule type" value="Genomic_DNA"/>
</dbReference>
<dbReference type="PANTHER" id="PTHR43157">
    <property type="entry name" value="PHOSPHATIDYLINOSITOL-GLYCAN BIOSYNTHESIS CLASS F PROTEIN-RELATED"/>
    <property type="match status" value="1"/>
</dbReference>
<sequence>IGKSLARIISSYNPKRLILPVRNRTKGEFLLEYIKESDDGNVECIELWDMDLADLHSVKNFADKFIKEVGELHYLWNNAGIICSGVTKTKDNFEQQFQVNHLSHFLLTSLLISTIKNSATPESPCKIIHTSGGLQKFGKIDFDNLNGITSTACHPGIISTNLGPNNFHKSVIMMFAKSNDTGAINVMYPALDPNIDEGGKYFEDYKEVRPNDQALDEELAKKFWEKCEELLNNYDSNLLI</sequence>
<dbReference type="SUPFAM" id="SSF51735">
    <property type="entry name" value="NAD(P)-binding Rossmann-fold domains"/>
    <property type="match status" value="1"/>
</dbReference>
<organism evidence="2 3">
    <name type="scientific">Gigaspora margarita</name>
    <dbReference type="NCBI Taxonomy" id="4874"/>
    <lineage>
        <taxon>Eukaryota</taxon>
        <taxon>Fungi</taxon>
        <taxon>Fungi incertae sedis</taxon>
        <taxon>Mucoromycota</taxon>
        <taxon>Glomeromycotina</taxon>
        <taxon>Glomeromycetes</taxon>
        <taxon>Diversisporales</taxon>
        <taxon>Gigasporaceae</taxon>
        <taxon>Gigaspora</taxon>
    </lineage>
</organism>
<dbReference type="InterPro" id="IPR002347">
    <property type="entry name" value="SDR_fam"/>
</dbReference>
<evidence type="ECO:0000313" key="2">
    <source>
        <dbReference type="EMBL" id="CAG8813799.1"/>
    </source>
</evidence>
<dbReference type="PANTHER" id="PTHR43157:SF31">
    <property type="entry name" value="PHOSPHATIDYLINOSITOL-GLYCAN BIOSYNTHESIS CLASS F PROTEIN"/>
    <property type="match status" value="1"/>
</dbReference>
<evidence type="ECO:0000256" key="1">
    <source>
        <dbReference type="ARBA" id="ARBA00023002"/>
    </source>
</evidence>
<dbReference type="Gene3D" id="3.40.50.720">
    <property type="entry name" value="NAD(P)-binding Rossmann-like Domain"/>
    <property type="match status" value="1"/>
</dbReference>